<name>C0Z930_BREBN</name>
<feature type="transmembrane region" description="Helical" evidence="1">
    <location>
        <begin position="6"/>
        <end position="31"/>
    </location>
</feature>
<protein>
    <submittedName>
        <fullName evidence="2">Uncharacterized protein</fullName>
    </submittedName>
</protein>
<dbReference type="KEGG" id="bbe:BBR47_15230"/>
<keyword evidence="1" id="KW-0472">Membrane</keyword>
<accession>C0Z930</accession>
<dbReference type="STRING" id="358681.BBR47_15230"/>
<proteinExistence type="predicted"/>
<sequence length="37" mass="4486">MFSPFLYSFHFFVFSDILYQFRDMIGLIVFISGKMIK</sequence>
<evidence type="ECO:0000313" key="2">
    <source>
        <dbReference type="EMBL" id="BAH42500.1"/>
    </source>
</evidence>
<keyword evidence="1" id="KW-1133">Transmembrane helix</keyword>
<organism evidence="2 3">
    <name type="scientific">Brevibacillus brevis (strain 47 / JCM 6285 / NBRC 100599)</name>
    <dbReference type="NCBI Taxonomy" id="358681"/>
    <lineage>
        <taxon>Bacteria</taxon>
        <taxon>Bacillati</taxon>
        <taxon>Bacillota</taxon>
        <taxon>Bacilli</taxon>
        <taxon>Bacillales</taxon>
        <taxon>Paenibacillaceae</taxon>
        <taxon>Brevibacillus</taxon>
    </lineage>
</organism>
<dbReference type="HOGENOM" id="CLU_3340995_0_0_9"/>
<dbReference type="AlphaFoldDB" id="C0Z930"/>
<evidence type="ECO:0000313" key="3">
    <source>
        <dbReference type="Proteomes" id="UP000001877"/>
    </source>
</evidence>
<evidence type="ECO:0000256" key="1">
    <source>
        <dbReference type="SAM" id="Phobius"/>
    </source>
</evidence>
<keyword evidence="3" id="KW-1185">Reference proteome</keyword>
<keyword evidence="1" id="KW-0812">Transmembrane</keyword>
<dbReference type="Proteomes" id="UP000001877">
    <property type="component" value="Chromosome"/>
</dbReference>
<gene>
    <name evidence="2" type="ordered locus">BBR47_15230</name>
</gene>
<reference evidence="2 3" key="1">
    <citation type="submission" date="2005-03" db="EMBL/GenBank/DDBJ databases">
        <title>Brevibacillus brevis strain 47, complete genome.</title>
        <authorList>
            <person name="Hosoyama A."/>
            <person name="Yamada R."/>
            <person name="Hongo Y."/>
            <person name="Terui Y."/>
            <person name="Ankai A."/>
            <person name="Masuyama W."/>
            <person name="Sekiguchi M."/>
            <person name="Takeda T."/>
            <person name="Asano K."/>
            <person name="Ohji S."/>
            <person name="Ichikawa N."/>
            <person name="Narita S."/>
            <person name="Aoki N."/>
            <person name="Miura H."/>
            <person name="Matsushita S."/>
            <person name="Sekigawa T."/>
            <person name="Yamagata H."/>
            <person name="Yoshikawa H."/>
            <person name="Udaka S."/>
            <person name="Tanikawa S."/>
            <person name="Fujita N."/>
        </authorList>
    </citation>
    <scope>NUCLEOTIDE SEQUENCE [LARGE SCALE GENOMIC DNA]</scope>
    <source>
        <strain evidence="3">47 / JCM 6285 / NBRC 100599</strain>
    </source>
</reference>
<dbReference type="EMBL" id="AP008955">
    <property type="protein sequence ID" value="BAH42500.1"/>
    <property type="molecule type" value="Genomic_DNA"/>
</dbReference>